<name>A0A834F368_ORYME</name>
<evidence type="ECO:0000313" key="2">
    <source>
        <dbReference type="Proteomes" id="UP000646548"/>
    </source>
</evidence>
<organism evidence="1 2">
    <name type="scientific">Oryzias melastigma</name>
    <name type="common">Marine medaka</name>
    <dbReference type="NCBI Taxonomy" id="30732"/>
    <lineage>
        <taxon>Eukaryota</taxon>
        <taxon>Metazoa</taxon>
        <taxon>Chordata</taxon>
        <taxon>Craniata</taxon>
        <taxon>Vertebrata</taxon>
        <taxon>Euteleostomi</taxon>
        <taxon>Actinopterygii</taxon>
        <taxon>Neopterygii</taxon>
        <taxon>Teleostei</taxon>
        <taxon>Neoteleostei</taxon>
        <taxon>Acanthomorphata</taxon>
        <taxon>Ovalentaria</taxon>
        <taxon>Atherinomorphae</taxon>
        <taxon>Beloniformes</taxon>
        <taxon>Adrianichthyidae</taxon>
        <taxon>Oryziinae</taxon>
        <taxon>Oryzias</taxon>
    </lineage>
</organism>
<sequence length="151" mass="16555">MSDDLLSIVGILSSPHSICGHLTVRQARRVCASRSRCVLRNSLPGAIDQSLLPVLLKRYDTSSSIRLPERWTAAKPPGEERKTLSALDDGVSSFSGQRRSCSNWAVVDRRTEFSIETGSLVEAGSPNPHDSVELKSRTVSVRIQPQNNQTV</sequence>
<proteinExistence type="predicted"/>
<reference evidence="1" key="1">
    <citation type="journal article" name="BMC Genomics">
        <title>Long-read sequencing and de novo genome assembly of marine medaka (Oryzias melastigma).</title>
        <authorList>
            <person name="Liang P."/>
            <person name="Saqib H.S.A."/>
            <person name="Ni X."/>
            <person name="Shen Y."/>
        </authorList>
    </citation>
    <scope>NUCLEOTIDE SEQUENCE</scope>
    <source>
        <strain evidence="1">Bigg-433</strain>
    </source>
</reference>
<accession>A0A834F368</accession>
<evidence type="ECO:0000313" key="1">
    <source>
        <dbReference type="EMBL" id="KAF6723170.1"/>
    </source>
</evidence>
<dbReference type="AlphaFoldDB" id="A0A834F368"/>
<dbReference type="Proteomes" id="UP000646548">
    <property type="component" value="Unassembled WGS sequence"/>
</dbReference>
<dbReference type="EMBL" id="WKFB01000437">
    <property type="protein sequence ID" value="KAF6723170.1"/>
    <property type="molecule type" value="Genomic_DNA"/>
</dbReference>
<protein>
    <submittedName>
        <fullName evidence="1">Uncharacterized protein</fullName>
    </submittedName>
</protein>
<gene>
    <name evidence="1" type="ORF">FQA47_003956</name>
</gene>
<comment type="caution">
    <text evidence="1">The sequence shown here is derived from an EMBL/GenBank/DDBJ whole genome shotgun (WGS) entry which is preliminary data.</text>
</comment>